<evidence type="ECO:0000313" key="3">
    <source>
        <dbReference type="Proteomes" id="UP001600888"/>
    </source>
</evidence>
<name>A0ABR4E630_9PEZI</name>
<gene>
    <name evidence="2" type="ORF">FJTKL_15169</name>
</gene>
<reference evidence="2 3" key="1">
    <citation type="submission" date="2024-03" db="EMBL/GenBank/DDBJ databases">
        <title>A high-quality draft genome sequence of Diaporthe vaccinii, a causative agent of upright dieback and viscid rot disease in cranberry plants.</title>
        <authorList>
            <person name="Sarrasin M."/>
            <person name="Lang B.F."/>
            <person name="Burger G."/>
        </authorList>
    </citation>
    <scope>NUCLEOTIDE SEQUENCE [LARGE SCALE GENOMIC DNA]</scope>
    <source>
        <strain evidence="2 3">IS7</strain>
    </source>
</reference>
<keyword evidence="3" id="KW-1185">Reference proteome</keyword>
<protein>
    <submittedName>
        <fullName evidence="2">Uncharacterized protein</fullName>
    </submittedName>
</protein>
<dbReference type="EMBL" id="JBAWTH010000093">
    <property type="protein sequence ID" value="KAL2277889.1"/>
    <property type="molecule type" value="Genomic_DNA"/>
</dbReference>
<evidence type="ECO:0000313" key="2">
    <source>
        <dbReference type="EMBL" id="KAL2277889.1"/>
    </source>
</evidence>
<comment type="caution">
    <text evidence="2">The sequence shown here is derived from an EMBL/GenBank/DDBJ whole genome shotgun (WGS) entry which is preliminary data.</text>
</comment>
<proteinExistence type="predicted"/>
<feature type="chain" id="PRO_5045125712" evidence="1">
    <location>
        <begin position="21"/>
        <end position="67"/>
    </location>
</feature>
<dbReference type="Proteomes" id="UP001600888">
    <property type="component" value="Unassembled WGS sequence"/>
</dbReference>
<sequence length="67" mass="6586">MKFSVTSLLLSALAVGFAQAACQSRTQGCSPDSVCQALLSGGQVCGSTETSSGCSTSGGEITCQCCA</sequence>
<evidence type="ECO:0000256" key="1">
    <source>
        <dbReference type="SAM" id="SignalP"/>
    </source>
</evidence>
<feature type="signal peptide" evidence="1">
    <location>
        <begin position="1"/>
        <end position="20"/>
    </location>
</feature>
<keyword evidence="1" id="KW-0732">Signal</keyword>
<accession>A0ABR4E630</accession>
<organism evidence="2 3">
    <name type="scientific">Diaporthe vaccinii</name>
    <dbReference type="NCBI Taxonomy" id="105482"/>
    <lineage>
        <taxon>Eukaryota</taxon>
        <taxon>Fungi</taxon>
        <taxon>Dikarya</taxon>
        <taxon>Ascomycota</taxon>
        <taxon>Pezizomycotina</taxon>
        <taxon>Sordariomycetes</taxon>
        <taxon>Sordariomycetidae</taxon>
        <taxon>Diaporthales</taxon>
        <taxon>Diaporthaceae</taxon>
        <taxon>Diaporthe</taxon>
        <taxon>Diaporthe eres species complex</taxon>
    </lineage>
</organism>